<reference evidence="2" key="1">
    <citation type="journal article" date="2014" name="Int. J. Syst. Evol. Microbiol.">
        <title>Complete genome sequence of Corynebacterium casei LMG S-19264T (=DSM 44701T), isolated from a smear-ripened cheese.</title>
        <authorList>
            <consortium name="US DOE Joint Genome Institute (JGI-PGF)"/>
            <person name="Walter F."/>
            <person name="Albersmeier A."/>
            <person name="Kalinowski J."/>
            <person name="Ruckert C."/>
        </authorList>
    </citation>
    <scope>NUCLEOTIDE SEQUENCE</scope>
    <source>
        <strain evidence="2">CGMCC 4.5737</strain>
    </source>
</reference>
<keyword evidence="1" id="KW-0472">Membrane</keyword>
<evidence type="ECO:0000313" key="2">
    <source>
        <dbReference type="EMBL" id="GGM81485.1"/>
    </source>
</evidence>
<organism evidence="2 3">
    <name type="scientific">Longimycelium tulufanense</name>
    <dbReference type="NCBI Taxonomy" id="907463"/>
    <lineage>
        <taxon>Bacteria</taxon>
        <taxon>Bacillati</taxon>
        <taxon>Actinomycetota</taxon>
        <taxon>Actinomycetes</taxon>
        <taxon>Pseudonocardiales</taxon>
        <taxon>Pseudonocardiaceae</taxon>
        <taxon>Longimycelium</taxon>
    </lineage>
</organism>
<dbReference type="EMBL" id="BMMK01000052">
    <property type="protein sequence ID" value="GGM81485.1"/>
    <property type="molecule type" value="Genomic_DNA"/>
</dbReference>
<evidence type="ECO:0000313" key="3">
    <source>
        <dbReference type="Proteomes" id="UP000637578"/>
    </source>
</evidence>
<reference evidence="2" key="2">
    <citation type="submission" date="2020-09" db="EMBL/GenBank/DDBJ databases">
        <authorList>
            <person name="Sun Q."/>
            <person name="Zhou Y."/>
        </authorList>
    </citation>
    <scope>NUCLEOTIDE SEQUENCE</scope>
    <source>
        <strain evidence="2">CGMCC 4.5737</strain>
    </source>
</reference>
<comment type="caution">
    <text evidence="2">The sequence shown here is derived from an EMBL/GenBank/DDBJ whole genome shotgun (WGS) entry which is preliminary data.</text>
</comment>
<keyword evidence="1" id="KW-0812">Transmembrane</keyword>
<dbReference type="AlphaFoldDB" id="A0A8J3CE57"/>
<feature type="transmembrane region" description="Helical" evidence="1">
    <location>
        <begin position="103"/>
        <end position="122"/>
    </location>
</feature>
<accession>A0A8J3CE57</accession>
<feature type="transmembrane region" description="Helical" evidence="1">
    <location>
        <begin position="46"/>
        <end position="66"/>
    </location>
</feature>
<protein>
    <submittedName>
        <fullName evidence="2">Uncharacterized protein</fullName>
    </submittedName>
</protein>
<evidence type="ECO:0000256" key="1">
    <source>
        <dbReference type="SAM" id="Phobius"/>
    </source>
</evidence>
<keyword evidence="1" id="KW-1133">Transmembrane helix</keyword>
<dbReference type="RefSeq" id="WP_189061818.1">
    <property type="nucleotide sequence ID" value="NZ_BMMK01000052.1"/>
</dbReference>
<name>A0A8J3CE57_9PSEU</name>
<feature type="transmembrane region" description="Helical" evidence="1">
    <location>
        <begin position="78"/>
        <end position="97"/>
    </location>
</feature>
<proteinExistence type="predicted"/>
<sequence length="127" mass="12982">MRVRAQLILAGSLMLAGVAVVASPASDGPSVLMLRRGHGLSTGELVGLVPLAIGVAWVAILLVRYLPAVRRQIGDRAMYGLTSMGGFGLGIALVSGYQGEPWWTTGLLLLGIALFVLGGALASSTPG</sequence>
<gene>
    <name evidence="2" type="ORF">GCM10012275_60190</name>
</gene>
<keyword evidence="3" id="KW-1185">Reference proteome</keyword>
<dbReference type="Proteomes" id="UP000637578">
    <property type="component" value="Unassembled WGS sequence"/>
</dbReference>